<organism evidence="1 2">
    <name type="scientific">Rhizoctonia solani</name>
    <dbReference type="NCBI Taxonomy" id="456999"/>
    <lineage>
        <taxon>Eukaryota</taxon>
        <taxon>Fungi</taxon>
        <taxon>Dikarya</taxon>
        <taxon>Basidiomycota</taxon>
        <taxon>Agaricomycotina</taxon>
        <taxon>Agaricomycetes</taxon>
        <taxon>Cantharellales</taxon>
        <taxon>Ceratobasidiaceae</taxon>
        <taxon>Rhizoctonia</taxon>
    </lineage>
</organism>
<name>A0A8H3DKY9_9AGAM</name>
<feature type="non-terminal residue" evidence="1">
    <location>
        <position position="1"/>
    </location>
</feature>
<proteinExistence type="predicted"/>
<comment type="caution">
    <text evidence="1">The sequence shown here is derived from an EMBL/GenBank/DDBJ whole genome shotgun (WGS) entry which is preliminary data.</text>
</comment>
<dbReference type="EMBL" id="CAJMWT010008297">
    <property type="protein sequence ID" value="CAE6532415.1"/>
    <property type="molecule type" value="Genomic_DNA"/>
</dbReference>
<dbReference type="Proteomes" id="UP000663843">
    <property type="component" value="Unassembled WGS sequence"/>
</dbReference>
<evidence type="ECO:0000313" key="1">
    <source>
        <dbReference type="EMBL" id="CAE6532415.1"/>
    </source>
</evidence>
<reference evidence="1" key="1">
    <citation type="submission" date="2021-01" db="EMBL/GenBank/DDBJ databases">
        <authorList>
            <person name="Kaushik A."/>
        </authorList>
    </citation>
    <scope>NUCLEOTIDE SEQUENCE</scope>
    <source>
        <strain evidence="1">AG2-2IIIB</strain>
    </source>
</reference>
<accession>A0A8H3DKY9</accession>
<evidence type="ECO:0000313" key="2">
    <source>
        <dbReference type="Proteomes" id="UP000663843"/>
    </source>
</evidence>
<sequence length="178" mass="18224">SGFDSTITADSSAVGPLLPKRLVDGTVGSEVPALFVDAAPNKPVEGVVVVLDVTAEPNKAPAAAVGAPNSDLVAIGLFAARLLGCPNANTGWGGGGVAPALTRLLPKFGTEELCADEAVLKCKVVVLAIACVLLSVVAWSSYDGLQLAPVTTRHSLSIPSLYDRDVSTYHNLGLTFSR</sequence>
<gene>
    <name evidence="1" type="ORF">RDB_LOCUS180547</name>
</gene>
<dbReference type="AlphaFoldDB" id="A0A8H3DKY9"/>
<protein>
    <submittedName>
        <fullName evidence="1">Uncharacterized protein</fullName>
    </submittedName>
</protein>